<name>K5XBX3_PHACS</name>
<dbReference type="GeneID" id="18910609"/>
<accession>K5XBX3</accession>
<keyword evidence="2" id="KW-1185">Reference proteome</keyword>
<reference evidence="1 2" key="1">
    <citation type="journal article" date="2012" name="BMC Genomics">
        <title>Comparative genomics of the white-rot fungi, Phanerochaete carnosa and P. chrysosporium, to elucidate the genetic basis of the distinct wood types they colonize.</title>
        <authorList>
            <person name="Suzuki H."/>
            <person name="MacDonald J."/>
            <person name="Syed K."/>
            <person name="Salamov A."/>
            <person name="Hori C."/>
            <person name="Aerts A."/>
            <person name="Henrissat B."/>
            <person name="Wiebenga A."/>
            <person name="vanKuyk P.A."/>
            <person name="Barry K."/>
            <person name="Lindquist E."/>
            <person name="LaButti K."/>
            <person name="Lapidus A."/>
            <person name="Lucas S."/>
            <person name="Coutinho P."/>
            <person name="Gong Y."/>
            <person name="Samejima M."/>
            <person name="Mahadevan R."/>
            <person name="Abou-Zaid M."/>
            <person name="de Vries R.P."/>
            <person name="Igarashi K."/>
            <person name="Yadav J.S."/>
            <person name="Grigoriev I.V."/>
            <person name="Master E.R."/>
        </authorList>
    </citation>
    <scope>NUCLEOTIDE SEQUENCE [LARGE SCALE GENOMIC DNA]</scope>
    <source>
        <strain evidence="1 2">HHB-10118-sp</strain>
    </source>
</reference>
<evidence type="ECO:0000313" key="1">
    <source>
        <dbReference type="EMBL" id="EKM60482.1"/>
    </source>
</evidence>
<gene>
    <name evidence="1" type="ORF">PHACADRAFT_189619</name>
</gene>
<dbReference type="Proteomes" id="UP000008370">
    <property type="component" value="Unassembled WGS sequence"/>
</dbReference>
<evidence type="ECO:0008006" key="3">
    <source>
        <dbReference type="Google" id="ProtNLM"/>
    </source>
</evidence>
<protein>
    <recommendedName>
        <fullName evidence="3">DUF659 domain-containing protein</fullName>
    </recommendedName>
</protein>
<dbReference type="HOGENOM" id="CLU_1283659_0_0_1"/>
<dbReference type="AlphaFoldDB" id="K5XBX3"/>
<dbReference type="EMBL" id="JH930468">
    <property type="protein sequence ID" value="EKM60482.1"/>
    <property type="molecule type" value="Genomic_DNA"/>
</dbReference>
<evidence type="ECO:0000313" key="2">
    <source>
        <dbReference type="Proteomes" id="UP000008370"/>
    </source>
</evidence>
<dbReference type="InParanoid" id="K5XBX3"/>
<dbReference type="OrthoDB" id="2801221at2759"/>
<proteinExistence type="predicted"/>
<organism evidence="1 2">
    <name type="scientific">Phanerochaete carnosa (strain HHB-10118-sp)</name>
    <name type="common">White-rot fungus</name>
    <name type="synonym">Peniophora carnosa</name>
    <dbReference type="NCBI Taxonomy" id="650164"/>
    <lineage>
        <taxon>Eukaryota</taxon>
        <taxon>Fungi</taxon>
        <taxon>Dikarya</taxon>
        <taxon>Basidiomycota</taxon>
        <taxon>Agaricomycotina</taxon>
        <taxon>Agaricomycetes</taxon>
        <taxon>Polyporales</taxon>
        <taxon>Phanerochaetaceae</taxon>
        <taxon>Phanerochaete</taxon>
    </lineage>
</organism>
<dbReference type="RefSeq" id="XP_007389940.1">
    <property type="nucleotide sequence ID" value="XM_007389878.1"/>
</dbReference>
<sequence>MKEWSDIWDKATPGLCMPPNATMMDDVLIPHEAAFIKEKAISYLRTLQDLTVTFYSNTTRAQESVYMVHITMPKHQVFLLERVKASGLSHIAEHTFNEVLGKVIISIGPECFCGISSDSTGNTARARTLVLKQWNWMIELSDTCHQLNPLAKDIFKIIYFNKTIKDMSGIIKHYKKSSFTASKIKQLVKETQTGQSFKSIGKTQFVTYHFAGEVL</sequence>
<dbReference type="KEGG" id="pco:PHACADRAFT_189619"/>